<sequence>MPGQISDRSCQAPETPHRPEKAESRVYCEGHAEARISFEPSEVYGATSFDVGIDVICQTRHQTTRHVGKKCLFRDLIDADNLPTILALQRWNEEAHPTRDVYDEGALLAHELGAAGIEIYRAHGYCVDLFFSHETNLRTNSYGEPTLLEWAQHPVEIVRAIRKTVGQDLLMDFRFSQWEGIDYEGKNSSSPGAG</sequence>
<dbReference type="VEuPathDB" id="FungiDB:A1O7_04950"/>
<dbReference type="STRING" id="1182544.W9VY83"/>
<evidence type="ECO:0000256" key="2">
    <source>
        <dbReference type="ARBA" id="ARBA00001966"/>
    </source>
</evidence>
<evidence type="ECO:0000313" key="12">
    <source>
        <dbReference type="Proteomes" id="UP000019473"/>
    </source>
</evidence>
<keyword evidence="6" id="KW-0560">Oxidoreductase</keyword>
<evidence type="ECO:0000256" key="8">
    <source>
        <dbReference type="ARBA" id="ARBA00023014"/>
    </source>
</evidence>
<dbReference type="GO" id="GO:0016491">
    <property type="term" value="F:oxidoreductase activity"/>
    <property type="evidence" value="ECO:0007669"/>
    <property type="project" value="UniProtKB-KW"/>
</dbReference>
<evidence type="ECO:0000256" key="3">
    <source>
        <dbReference type="ARBA" id="ARBA00022630"/>
    </source>
</evidence>
<evidence type="ECO:0000256" key="6">
    <source>
        <dbReference type="ARBA" id="ARBA00023002"/>
    </source>
</evidence>
<dbReference type="InterPro" id="IPR013785">
    <property type="entry name" value="Aldolase_TIM"/>
</dbReference>
<dbReference type="Pfam" id="PF00724">
    <property type="entry name" value="Oxidored_FMN"/>
    <property type="match status" value="1"/>
</dbReference>
<keyword evidence="3" id="KW-0285">Flavoprotein</keyword>
<keyword evidence="12" id="KW-1185">Reference proteome</keyword>
<dbReference type="GeneID" id="19179535"/>
<keyword evidence="4" id="KW-0288">FMN</keyword>
<feature type="region of interest" description="Disordered" evidence="9">
    <location>
        <begin position="1"/>
        <end position="23"/>
    </location>
</feature>
<evidence type="ECO:0000256" key="1">
    <source>
        <dbReference type="ARBA" id="ARBA00001917"/>
    </source>
</evidence>
<dbReference type="AlphaFoldDB" id="W9VY83"/>
<dbReference type="HOGENOM" id="CLU_1402295_0_0_1"/>
<evidence type="ECO:0000256" key="4">
    <source>
        <dbReference type="ARBA" id="ARBA00022643"/>
    </source>
</evidence>
<reference evidence="11 12" key="1">
    <citation type="submission" date="2013-03" db="EMBL/GenBank/DDBJ databases">
        <title>The Genome Sequence of Cladophialophora yegresii CBS 114405.</title>
        <authorList>
            <consortium name="The Broad Institute Genomics Platform"/>
            <person name="Cuomo C."/>
            <person name="de Hoog S."/>
            <person name="Gorbushina A."/>
            <person name="Walker B."/>
            <person name="Young S.K."/>
            <person name="Zeng Q."/>
            <person name="Gargeya S."/>
            <person name="Fitzgerald M."/>
            <person name="Haas B."/>
            <person name="Abouelleil A."/>
            <person name="Allen A.W."/>
            <person name="Alvarado L."/>
            <person name="Arachchi H.M."/>
            <person name="Berlin A.M."/>
            <person name="Chapman S.B."/>
            <person name="Gainer-Dewar J."/>
            <person name="Goldberg J."/>
            <person name="Griggs A."/>
            <person name="Gujja S."/>
            <person name="Hansen M."/>
            <person name="Howarth C."/>
            <person name="Imamovic A."/>
            <person name="Ireland A."/>
            <person name="Larimer J."/>
            <person name="McCowan C."/>
            <person name="Murphy C."/>
            <person name="Pearson M."/>
            <person name="Poon T.W."/>
            <person name="Priest M."/>
            <person name="Roberts A."/>
            <person name="Saif S."/>
            <person name="Shea T."/>
            <person name="Sisk P."/>
            <person name="Sykes S."/>
            <person name="Wortman J."/>
            <person name="Nusbaum C."/>
            <person name="Birren B."/>
        </authorList>
    </citation>
    <scope>NUCLEOTIDE SEQUENCE [LARGE SCALE GENOMIC DNA]</scope>
    <source>
        <strain evidence="11 12">CBS 114405</strain>
    </source>
</reference>
<dbReference type="InterPro" id="IPR001155">
    <property type="entry name" value="OxRdtase_FMN_N"/>
</dbReference>
<dbReference type="GO" id="GO:0046872">
    <property type="term" value="F:metal ion binding"/>
    <property type="evidence" value="ECO:0007669"/>
    <property type="project" value="UniProtKB-KW"/>
</dbReference>
<accession>W9VY83</accession>
<dbReference type="GO" id="GO:0051536">
    <property type="term" value="F:iron-sulfur cluster binding"/>
    <property type="evidence" value="ECO:0007669"/>
    <property type="project" value="UniProtKB-KW"/>
</dbReference>
<dbReference type="GO" id="GO:0010181">
    <property type="term" value="F:FMN binding"/>
    <property type="evidence" value="ECO:0007669"/>
    <property type="project" value="InterPro"/>
</dbReference>
<feature type="domain" description="NADH:flavin oxidoreductase/NADH oxidase N-terminal" evidence="10">
    <location>
        <begin position="99"/>
        <end position="182"/>
    </location>
</feature>
<comment type="cofactor">
    <cofactor evidence="1">
        <name>FMN</name>
        <dbReference type="ChEBI" id="CHEBI:58210"/>
    </cofactor>
</comment>
<comment type="cofactor">
    <cofactor evidence="2">
        <name>[4Fe-4S] cluster</name>
        <dbReference type="ChEBI" id="CHEBI:49883"/>
    </cofactor>
</comment>
<evidence type="ECO:0000256" key="5">
    <source>
        <dbReference type="ARBA" id="ARBA00022723"/>
    </source>
</evidence>
<dbReference type="InterPro" id="IPR051793">
    <property type="entry name" value="NADH:flavin_oxidoreductase"/>
</dbReference>
<evidence type="ECO:0000256" key="7">
    <source>
        <dbReference type="ARBA" id="ARBA00023004"/>
    </source>
</evidence>
<dbReference type="Proteomes" id="UP000019473">
    <property type="component" value="Unassembled WGS sequence"/>
</dbReference>
<name>W9VY83_9EURO</name>
<dbReference type="PANTHER" id="PTHR42917">
    <property type="entry name" value="2,4-DIENOYL-COA REDUCTASE"/>
    <property type="match status" value="1"/>
</dbReference>
<gene>
    <name evidence="11" type="ORF">A1O7_04950</name>
</gene>
<keyword evidence="8" id="KW-0411">Iron-sulfur</keyword>
<protein>
    <recommendedName>
        <fullName evidence="10">NADH:flavin oxidoreductase/NADH oxidase N-terminal domain-containing protein</fullName>
    </recommendedName>
</protein>
<organism evidence="11 12">
    <name type="scientific">Cladophialophora yegresii CBS 114405</name>
    <dbReference type="NCBI Taxonomy" id="1182544"/>
    <lineage>
        <taxon>Eukaryota</taxon>
        <taxon>Fungi</taxon>
        <taxon>Dikarya</taxon>
        <taxon>Ascomycota</taxon>
        <taxon>Pezizomycotina</taxon>
        <taxon>Eurotiomycetes</taxon>
        <taxon>Chaetothyriomycetidae</taxon>
        <taxon>Chaetothyriales</taxon>
        <taxon>Herpotrichiellaceae</taxon>
        <taxon>Cladophialophora</taxon>
    </lineage>
</organism>
<evidence type="ECO:0000313" key="11">
    <source>
        <dbReference type="EMBL" id="EXJ60797.1"/>
    </source>
</evidence>
<evidence type="ECO:0000259" key="10">
    <source>
        <dbReference type="Pfam" id="PF00724"/>
    </source>
</evidence>
<dbReference type="Gene3D" id="3.20.20.70">
    <property type="entry name" value="Aldolase class I"/>
    <property type="match status" value="1"/>
</dbReference>
<comment type="caution">
    <text evidence="11">The sequence shown here is derived from an EMBL/GenBank/DDBJ whole genome shotgun (WGS) entry which is preliminary data.</text>
</comment>
<dbReference type="EMBL" id="AMGW01000003">
    <property type="protein sequence ID" value="EXJ60797.1"/>
    <property type="molecule type" value="Genomic_DNA"/>
</dbReference>
<keyword evidence="5" id="KW-0479">Metal-binding</keyword>
<dbReference type="SUPFAM" id="SSF51395">
    <property type="entry name" value="FMN-linked oxidoreductases"/>
    <property type="match status" value="1"/>
</dbReference>
<keyword evidence="7" id="KW-0408">Iron</keyword>
<proteinExistence type="predicted"/>
<dbReference type="RefSeq" id="XP_007757150.1">
    <property type="nucleotide sequence ID" value="XM_007758960.1"/>
</dbReference>
<dbReference type="PANTHER" id="PTHR42917:SF2">
    <property type="entry name" value="2,4-DIENOYL-COA REDUCTASE [(2E)-ENOYL-COA-PRODUCING]"/>
    <property type="match status" value="1"/>
</dbReference>
<evidence type="ECO:0000256" key="9">
    <source>
        <dbReference type="SAM" id="MobiDB-lite"/>
    </source>
</evidence>